<dbReference type="SUPFAM" id="SSF51735">
    <property type="entry name" value="NAD(P)-binding Rossmann-fold domains"/>
    <property type="match status" value="1"/>
</dbReference>
<keyword evidence="2" id="KW-0560">Oxidoreductase</keyword>
<dbReference type="InterPro" id="IPR020904">
    <property type="entry name" value="Sc_DH/Rdtase_CS"/>
</dbReference>
<dbReference type="AlphaFoldDB" id="A0A6G9AU70"/>
<dbReference type="KEGG" id="spib:G8759_26315"/>
<dbReference type="InterPro" id="IPR036291">
    <property type="entry name" value="NAD(P)-bd_dom_sf"/>
</dbReference>
<name>A0A6G9AU70_9BACT</name>
<evidence type="ECO:0000256" key="1">
    <source>
        <dbReference type="ARBA" id="ARBA00006484"/>
    </source>
</evidence>
<proteinExistence type="inferred from homology"/>
<organism evidence="4 5">
    <name type="scientific">Spirosoma aureum</name>
    <dbReference type="NCBI Taxonomy" id="2692134"/>
    <lineage>
        <taxon>Bacteria</taxon>
        <taxon>Pseudomonadati</taxon>
        <taxon>Bacteroidota</taxon>
        <taxon>Cytophagia</taxon>
        <taxon>Cytophagales</taxon>
        <taxon>Cytophagaceae</taxon>
        <taxon>Spirosoma</taxon>
    </lineage>
</organism>
<dbReference type="RefSeq" id="WP_167215045.1">
    <property type="nucleotide sequence ID" value="NZ_CP050063.1"/>
</dbReference>
<dbReference type="GO" id="GO:0016020">
    <property type="term" value="C:membrane"/>
    <property type="evidence" value="ECO:0007669"/>
    <property type="project" value="TreeGrafter"/>
</dbReference>
<dbReference type="Gene3D" id="3.40.50.720">
    <property type="entry name" value="NAD(P)-binding Rossmann-like Domain"/>
    <property type="match status" value="1"/>
</dbReference>
<comment type="similarity">
    <text evidence="1 3">Belongs to the short-chain dehydrogenases/reductases (SDR) family.</text>
</comment>
<evidence type="ECO:0000256" key="2">
    <source>
        <dbReference type="ARBA" id="ARBA00023002"/>
    </source>
</evidence>
<keyword evidence="5" id="KW-1185">Reference proteome</keyword>
<dbReference type="EMBL" id="CP050063">
    <property type="protein sequence ID" value="QIP15894.1"/>
    <property type="molecule type" value="Genomic_DNA"/>
</dbReference>
<dbReference type="PANTHER" id="PTHR44196:SF2">
    <property type="entry name" value="SHORT-CHAIN DEHYDROGENASE-RELATED"/>
    <property type="match status" value="1"/>
</dbReference>
<protein>
    <submittedName>
        <fullName evidence="4">SDR family oxidoreductase</fullName>
    </submittedName>
</protein>
<evidence type="ECO:0000313" key="4">
    <source>
        <dbReference type="EMBL" id="QIP15894.1"/>
    </source>
</evidence>
<dbReference type="GO" id="GO:0016491">
    <property type="term" value="F:oxidoreductase activity"/>
    <property type="evidence" value="ECO:0007669"/>
    <property type="project" value="UniProtKB-KW"/>
</dbReference>
<reference evidence="4 5" key="1">
    <citation type="submission" date="2020-03" db="EMBL/GenBank/DDBJ databases">
        <authorList>
            <person name="Kim M.K."/>
        </authorList>
    </citation>
    <scope>NUCLEOTIDE SEQUENCE [LARGE SCALE GENOMIC DNA]</scope>
    <source>
        <strain evidence="4 5">BT328</strain>
    </source>
</reference>
<evidence type="ECO:0000256" key="3">
    <source>
        <dbReference type="RuleBase" id="RU000363"/>
    </source>
</evidence>
<dbReference type="PRINTS" id="PR00080">
    <property type="entry name" value="SDRFAMILY"/>
</dbReference>
<gene>
    <name evidence="4" type="ORF">G8759_26315</name>
</gene>
<sequence>MTTETGKTALITGASSGIGRELAALFAKDGYNLVLVARSEDKLQDLADKFRQQFGTTSITVIEKDLSNPEAPQEIYDEVNRQNITVNALVNNAGFGEYGKFATETDLQKELSVIQVNLTALVHLTKLFLKDMVARNEGKILMLGSIASIMPNPLMAVYGATKSFIYSFSEALRNEVNDTDITITVLMPPATDTDFFNKAGAMNTVAQEQARSMDPADVAKEGYQALMKGKDKAIAGFSTKVQAAAFRVLPDSVVSQAARSQMKYVAEAEQEKKPSTLVLGIGIAAVALAGIVIASRYKNHNGWAEGVNLGNAIDRVRYRYKAGQAVGSAKDAIKSVIDSVANAVSTSKAKAEEALV</sequence>
<dbReference type="Proteomes" id="UP000501802">
    <property type="component" value="Chromosome"/>
</dbReference>
<dbReference type="InterPro" id="IPR002347">
    <property type="entry name" value="SDR_fam"/>
</dbReference>
<dbReference type="PRINTS" id="PR00081">
    <property type="entry name" value="GDHRDH"/>
</dbReference>
<dbReference type="Pfam" id="PF00106">
    <property type="entry name" value="adh_short"/>
    <property type="match status" value="1"/>
</dbReference>
<accession>A0A6G9AU70</accession>
<dbReference type="PROSITE" id="PS00061">
    <property type="entry name" value="ADH_SHORT"/>
    <property type="match status" value="1"/>
</dbReference>
<dbReference type="PANTHER" id="PTHR44196">
    <property type="entry name" value="DEHYDROGENASE/REDUCTASE SDR FAMILY MEMBER 7B"/>
    <property type="match status" value="1"/>
</dbReference>
<evidence type="ECO:0000313" key="5">
    <source>
        <dbReference type="Proteomes" id="UP000501802"/>
    </source>
</evidence>